<dbReference type="Pfam" id="PF04471">
    <property type="entry name" value="Mrr_cat"/>
    <property type="match status" value="1"/>
</dbReference>
<dbReference type="GO" id="GO:0003677">
    <property type="term" value="F:DNA binding"/>
    <property type="evidence" value="ECO:0007669"/>
    <property type="project" value="InterPro"/>
</dbReference>
<dbReference type="GO" id="GO:0015666">
    <property type="term" value="F:restriction endodeoxyribonuclease activity"/>
    <property type="evidence" value="ECO:0007669"/>
    <property type="project" value="TreeGrafter"/>
</dbReference>
<feature type="domain" description="Restriction endonuclease type IV Mrr" evidence="1">
    <location>
        <begin position="96"/>
        <end position="179"/>
    </location>
</feature>
<evidence type="ECO:0000259" key="1">
    <source>
        <dbReference type="Pfam" id="PF04471"/>
    </source>
</evidence>
<name>A0A327Y6W1_9BACL</name>
<sequence>MHRGLKEEVFKSWLEQLIRHYDQFDNLFSFIASKFPDFTDRLDIIQDFAEELINYEKDVEELFQKDLYNIDPDTFNIQFVERELENIRKALIYICSMSAVDFERLCALVLKYIGCSPFHSTKRTHDQGIDFVGIIREEKERKLLYRGNAVSKIFVIGQAKHYEHGKVEAKEVRELAGSIYLLRSRSFAVVDEPYKGITTEIKAYTPIFAYFITSNFFTQSAKQLCKNADIMFVDRILLAMIFGLSEEYQREGHFSTNELEKAIHSVAHIH</sequence>
<dbReference type="EMBL" id="QLMH01000015">
    <property type="protein sequence ID" value="RAK16888.1"/>
    <property type="molecule type" value="Genomic_DNA"/>
</dbReference>
<evidence type="ECO:0000313" key="2">
    <source>
        <dbReference type="EMBL" id="RAK16888.1"/>
    </source>
</evidence>
<keyword evidence="2" id="KW-0540">Nuclease</keyword>
<comment type="caution">
    <text evidence="2">The sequence shown here is derived from an EMBL/GenBank/DDBJ whole genome shotgun (WGS) entry which is preliminary data.</text>
</comment>
<gene>
    <name evidence="2" type="ORF">B0I26_11524</name>
</gene>
<keyword evidence="2" id="KW-0378">Hydrolase</keyword>
<dbReference type="Proteomes" id="UP000248555">
    <property type="component" value="Unassembled WGS sequence"/>
</dbReference>
<dbReference type="PANTHER" id="PTHR30015:SF7">
    <property type="entry name" value="TYPE IV METHYL-DIRECTED RESTRICTION ENZYME ECOKMRR"/>
    <property type="match status" value="1"/>
</dbReference>
<keyword evidence="3" id="KW-1185">Reference proteome</keyword>
<protein>
    <submittedName>
        <fullName evidence="2">Restriction endonuclease</fullName>
    </submittedName>
</protein>
<evidence type="ECO:0000313" key="3">
    <source>
        <dbReference type="Proteomes" id="UP000248555"/>
    </source>
</evidence>
<dbReference type="InterPro" id="IPR011856">
    <property type="entry name" value="tRNA_endonuc-like_dom_sf"/>
</dbReference>
<keyword evidence="2" id="KW-0255">Endonuclease</keyword>
<dbReference type="PANTHER" id="PTHR30015">
    <property type="entry name" value="MRR RESTRICTION SYSTEM PROTEIN"/>
    <property type="match status" value="1"/>
</dbReference>
<dbReference type="OrthoDB" id="2989919at2"/>
<dbReference type="InterPro" id="IPR052906">
    <property type="entry name" value="Type_IV_Methyl-Rstrct_Enzyme"/>
</dbReference>
<dbReference type="GO" id="GO:0009307">
    <property type="term" value="P:DNA restriction-modification system"/>
    <property type="evidence" value="ECO:0007669"/>
    <property type="project" value="InterPro"/>
</dbReference>
<reference evidence="2 3" key="1">
    <citation type="submission" date="2018-06" db="EMBL/GenBank/DDBJ databases">
        <title>Genomic Encyclopedia of Type Strains, Phase III (KMG-III): the genomes of soil and plant-associated and newly described type strains.</title>
        <authorList>
            <person name="Whitman W."/>
        </authorList>
    </citation>
    <scope>NUCLEOTIDE SEQUENCE [LARGE SCALE GENOMIC DNA]</scope>
    <source>
        <strain evidence="2 3">CGMCC 1.8979</strain>
    </source>
</reference>
<dbReference type="RefSeq" id="WP_111646062.1">
    <property type="nucleotide sequence ID" value="NZ_QLMH01000015.1"/>
</dbReference>
<proteinExistence type="predicted"/>
<organism evidence="2 3">
    <name type="scientific">Paranoxybacillus vitaminiphilus</name>
    <dbReference type="NCBI Taxonomy" id="581036"/>
    <lineage>
        <taxon>Bacteria</taxon>
        <taxon>Bacillati</taxon>
        <taxon>Bacillota</taxon>
        <taxon>Bacilli</taxon>
        <taxon>Bacillales</taxon>
        <taxon>Anoxybacillaceae</taxon>
        <taxon>Paranoxybacillus</taxon>
    </lineage>
</organism>
<dbReference type="AlphaFoldDB" id="A0A327Y6W1"/>
<dbReference type="InterPro" id="IPR007560">
    <property type="entry name" value="Restrct_endonuc_IV_Mrr"/>
</dbReference>
<dbReference type="Gene3D" id="3.40.1350.10">
    <property type="match status" value="1"/>
</dbReference>
<accession>A0A327Y6W1</accession>